<reference evidence="4" key="1">
    <citation type="submission" date="2013-06" db="EMBL/GenBank/DDBJ databases">
        <title>Complete Genome Sequence of Hyperthermophilic Palaeococcus pacificus DY20341T, Isolated from a Deep-Sea Hydrothermal Sediments.</title>
        <authorList>
            <person name="Zeng X."/>
            <person name="Shao Z."/>
        </authorList>
    </citation>
    <scope>NUCLEOTIDE SEQUENCE [LARGE SCALE GENOMIC DNA]</scope>
    <source>
        <strain evidence="4">DY20341</strain>
    </source>
</reference>
<feature type="transmembrane region" description="Helical" evidence="1">
    <location>
        <begin position="709"/>
        <end position="727"/>
    </location>
</feature>
<dbReference type="STRING" id="1343739.PAP_02810"/>
<sequence>MKKAVFALIVLLLASTIPFSTSQPWVEVFEGKVKIGETLIVGGYQIKITQGYTNNSQVPETYAIIYKGEQIKEVAKLGFNPIEVENVRIIPGSFNDETQEIFIVLQYKPSLVKEITPKEGVSFSVNDYSIEVIASSNESVSLSINGNEISIGNNSSRVYDRLAFEYNEGILKVYSADVQVKREEMRDYEIYYPFGSLKVEAGDKVQIPITVINNGVEDITLGLRIISKPLGWSAKLLEAGSNYEISEISLKAKTSTNLILLIEIPEDAEGLNIIRFAVGDEVGEVKLDVAGKEGLEVKTPILALETEAGQAVSFPIQFINYGDEKIVELEITEKPSDWNAYFTLNNQRIKSFLLDKSEQVNLIVEPPRNAELGEHEIKFLVNGVEHSVSVYIYKTHKGEKATLKISVLDDESKPIASAEVLIGNEKYLTDAQGTLEVELNPGDYMVEVKKEGFISHKEEISLSDGEEKSLIIRLTRVSYYFTAEIESDHLTVQFEYQIPYAVTLVNLGKLEDTYSLELKGLPSDWAYMFLKDTQSNIQVQSIKLDSEESRTVYLKIIPSYNAEPGTYNATLIITSSSGIKYERRLEIELVGSYELSVSLTSYQLSIKAGDESSTTMLLNNYGSAPITNINIEAEAPEGWEVEVVPSKIAKLESNRKGLVGGGSNEVLLRIKVPETTPAGEYRVTIRVKSDQAEWEDSLRVRVRQSSSSTYIGILILIAAFGGLILMMRRIGRR</sequence>
<dbReference type="HOGENOM" id="CLU_024113_0_0_2"/>
<accession>A0A075LWQ8</accession>
<evidence type="ECO:0000313" key="4">
    <source>
        <dbReference type="Proteomes" id="UP000027981"/>
    </source>
</evidence>
<dbReference type="KEGG" id="ppac:PAP_02810"/>
<keyword evidence="1" id="KW-0812">Transmembrane</keyword>
<evidence type="ECO:0000259" key="2">
    <source>
        <dbReference type="Pfam" id="PF10633"/>
    </source>
</evidence>
<dbReference type="Proteomes" id="UP000027981">
    <property type="component" value="Chromosome"/>
</dbReference>
<dbReference type="eggNOG" id="arCOG02087">
    <property type="taxonomic scope" value="Archaea"/>
</dbReference>
<dbReference type="SUPFAM" id="SSF49464">
    <property type="entry name" value="Carboxypeptidase regulatory domain-like"/>
    <property type="match status" value="1"/>
</dbReference>
<dbReference type="EMBL" id="CP006019">
    <property type="protein sequence ID" value="AIF68983.1"/>
    <property type="molecule type" value="Genomic_DNA"/>
</dbReference>
<keyword evidence="1" id="KW-1133">Transmembrane helix</keyword>
<reference evidence="3 4" key="2">
    <citation type="journal article" date="2015" name="Genome Announc.">
        <title>Complete Genome Sequence of Hyperthermophilic Piezophilic Archaeon Palaeococcus pacificus DY20341T, Isolated from Deep-Sea Hydrothermal Sediments.</title>
        <authorList>
            <person name="Zeng X."/>
            <person name="Jebbar M."/>
            <person name="Shao Z."/>
        </authorList>
    </citation>
    <scope>NUCLEOTIDE SEQUENCE [LARGE SCALE GENOMIC DNA]</scope>
    <source>
        <strain evidence="3 4">DY20341</strain>
    </source>
</reference>
<dbReference type="Gene3D" id="2.60.40.1120">
    <property type="entry name" value="Carboxypeptidase-like, regulatory domain"/>
    <property type="match status" value="1"/>
</dbReference>
<keyword evidence="1" id="KW-0472">Membrane</keyword>
<name>A0A075LWQ8_9EURY</name>
<dbReference type="GeneID" id="24841689"/>
<dbReference type="InterPro" id="IPR013783">
    <property type="entry name" value="Ig-like_fold"/>
</dbReference>
<dbReference type="InterPro" id="IPR008969">
    <property type="entry name" value="CarboxyPept-like_regulatory"/>
</dbReference>
<protein>
    <recommendedName>
        <fullName evidence="2">Alpha-galactosidase NEW3 domain-containing protein</fullName>
    </recommendedName>
</protein>
<dbReference type="Pfam" id="PF10633">
    <property type="entry name" value="NPCBM_assoc"/>
    <property type="match status" value="1"/>
</dbReference>
<evidence type="ECO:0000256" key="1">
    <source>
        <dbReference type="SAM" id="Phobius"/>
    </source>
</evidence>
<dbReference type="AlphaFoldDB" id="A0A075LWQ8"/>
<dbReference type="PANTHER" id="PTHR39198">
    <property type="entry name" value="HYPOTHETICAL MEMBRANE PROTEIN, CONSERVED"/>
    <property type="match status" value="1"/>
</dbReference>
<organism evidence="3 4">
    <name type="scientific">Palaeococcus pacificus DY20341</name>
    <dbReference type="NCBI Taxonomy" id="1343739"/>
    <lineage>
        <taxon>Archaea</taxon>
        <taxon>Methanobacteriati</taxon>
        <taxon>Methanobacteriota</taxon>
        <taxon>Thermococci</taxon>
        <taxon>Thermococcales</taxon>
        <taxon>Thermococcaceae</taxon>
        <taxon>Palaeococcus</taxon>
    </lineage>
</organism>
<dbReference type="OrthoDB" id="110363at2157"/>
<proteinExistence type="predicted"/>
<dbReference type="PANTHER" id="PTHR39198:SF1">
    <property type="entry name" value="ALPHA-GALACTOSIDASE NEW3 DOMAIN-CONTAINING PROTEIN"/>
    <property type="match status" value="1"/>
</dbReference>
<keyword evidence="4" id="KW-1185">Reference proteome</keyword>
<dbReference type="Gene3D" id="2.60.40.10">
    <property type="entry name" value="Immunoglobulins"/>
    <property type="match status" value="1"/>
</dbReference>
<dbReference type="InterPro" id="IPR018905">
    <property type="entry name" value="A-galactase_NEW3"/>
</dbReference>
<evidence type="ECO:0000313" key="3">
    <source>
        <dbReference type="EMBL" id="AIF68983.1"/>
    </source>
</evidence>
<feature type="domain" description="Alpha-galactosidase NEW3" evidence="2">
    <location>
        <begin position="607"/>
        <end position="688"/>
    </location>
</feature>
<dbReference type="RefSeq" id="WP_048164588.1">
    <property type="nucleotide sequence ID" value="NZ_CP006019.1"/>
</dbReference>
<gene>
    <name evidence="3" type="ORF">PAP_02810</name>
</gene>